<feature type="transmembrane region" description="Helical" evidence="1">
    <location>
        <begin position="170"/>
        <end position="190"/>
    </location>
</feature>
<protein>
    <recommendedName>
        <fullName evidence="4">YcxB-like protein domain-containing protein</fullName>
    </recommendedName>
</protein>
<accession>A0ABQ1M5A4</accession>
<evidence type="ECO:0000313" key="3">
    <source>
        <dbReference type="Proteomes" id="UP000636010"/>
    </source>
</evidence>
<keyword evidence="1" id="KW-1133">Transmembrane helix</keyword>
<feature type="transmembrane region" description="Helical" evidence="1">
    <location>
        <begin position="44"/>
        <end position="61"/>
    </location>
</feature>
<comment type="caution">
    <text evidence="2">The sequence shown here is derived from an EMBL/GenBank/DDBJ whole genome shotgun (WGS) entry which is preliminary data.</text>
</comment>
<reference evidence="3" key="1">
    <citation type="journal article" date="2019" name="Int. J. Syst. Evol. Microbiol.">
        <title>The Global Catalogue of Microorganisms (GCM) 10K type strain sequencing project: providing services to taxonomists for standard genome sequencing and annotation.</title>
        <authorList>
            <consortium name="The Broad Institute Genomics Platform"/>
            <consortium name="The Broad Institute Genome Sequencing Center for Infectious Disease"/>
            <person name="Wu L."/>
            <person name="Ma J."/>
        </authorList>
    </citation>
    <scope>NUCLEOTIDE SEQUENCE [LARGE SCALE GENOMIC DNA]</scope>
    <source>
        <strain evidence="3">CGMCC 1.10832</strain>
    </source>
</reference>
<feature type="transmembrane region" description="Helical" evidence="1">
    <location>
        <begin position="196"/>
        <end position="215"/>
    </location>
</feature>
<keyword evidence="3" id="KW-1185">Reference proteome</keyword>
<dbReference type="Proteomes" id="UP000636010">
    <property type="component" value="Unassembled WGS sequence"/>
</dbReference>
<name>A0ABQ1M5A4_9BACT</name>
<keyword evidence="1" id="KW-0472">Membrane</keyword>
<evidence type="ECO:0008006" key="4">
    <source>
        <dbReference type="Google" id="ProtNLM"/>
    </source>
</evidence>
<sequence length="222" mass="26120">MKMHQYQLIHIPRGLYTLRLLLILVVALALPFLALMIIEVHLNFVLIISICFLIAFLLFKLSARLVRNDLYAVINRDSLTIIETSSITKKNRKWEFNWTNLNSYVFETTQYYHILRLYIAEGKKITLTFDHNSQDFSRFEKDFHDKVLAINKNRDSVIYMSPSIYETKTGLILAALLVLLMIGWPIAAWWNSKDFQIGLALIFYSGAGFFIYMVYQYRRSKK</sequence>
<keyword evidence="1" id="KW-0812">Transmembrane</keyword>
<feature type="transmembrane region" description="Helical" evidence="1">
    <location>
        <begin position="20"/>
        <end position="38"/>
    </location>
</feature>
<proteinExistence type="predicted"/>
<dbReference type="EMBL" id="BMEC01000005">
    <property type="protein sequence ID" value="GGC33617.1"/>
    <property type="molecule type" value="Genomic_DNA"/>
</dbReference>
<evidence type="ECO:0000256" key="1">
    <source>
        <dbReference type="SAM" id="Phobius"/>
    </source>
</evidence>
<gene>
    <name evidence="2" type="ORF">GCM10011506_18810</name>
</gene>
<organism evidence="2 3">
    <name type="scientific">Marivirga lumbricoides</name>
    <dbReference type="NCBI Taxonomy" id="1046115"/>
    <lineage>
        <taxon>Bacteria</taxon>
        <taxon>Pseudomonadati</taxon>
        <taxon>Bacteroidota</taxon>
        <taxon>Cytophagia</taxon>
        <taxon>Cytophagales</taxon>
        <taxon>Marivirgaceae</taxon>
        <taxon>Marivirga</taxon>
    </lineage>
</organism>
<evidence type="ECO:0000313" key="2">
    <source>
        <dbReference type="EMBL" id="GGC33617.1"/>
    </source>
</evidence>